<keyword evidence="2" id="KW-1185">Reference proteome</keyword>
<proteinExistence type="predicted"/>
<organism evidence="1 2">
    <name type="scientific">Salipaludibacillus agaradhaerens</name>
    <name type="common">Bacillus agaradhaerens</name>
    <dbReference type="NCBI Taxonomy" id="76935"/>
    <lineage>
        <taxon>Bacteria</taxon>
        <taxon>Bacillati</taxon>
        <taxon>Bacillota</taxon>
        <taxon>Bacilli</taxon>
        <taxon>Bacillales</taxon>
        <taxon>Bacillaceae</taxon>
    </lineage>
</organism>
<name>A0A9Q4B221_SALAG</name>
<protein>
    <submittedName>
        <fullName evidence="1">Uncharacterized protein</fullName>
    </submittedName>
</protein>
<dbReference type="RefSeq" id="WP_257821365.1">
    <property type="nucleotide sequence ID" value="NZ_JABXYM010000001.1"/>
</dbReference>
<evidence type="ECO:0000313" key="2">
    <source>
        <dbReference type="Proteomes" id="UP001057753"/>
    </source>
</evidence>
<gene>
    <name evidence="1" type="ORF">HXA33_09955</name>
</gene>
<evidence type="ECO:0000313" key="1">
    <source>
        <dbReference type="EMBL" id="MCR6096879.1"/>
    </source>
</evidence>
<dbReference type="AlphaFoldDB" id="A0A9Q4B221"/>
<sequence length="95" mass="10998">MGKSQKEKGSRREREFAQLTGGTKIPLSGAMEGYANDVNAYGLEWEIKSRKTGFKTIYDWVLDERENPDAVAIKVDRKPWLVVMELDKFKELMDR</sequence>
<comment type="caution">
    <text evidence="1">The sequence shown here is derived from an EMBL/GenBank/DDBJ whole genome shotgun (WGS) entry which is preliminary data.</text>
</comment>
<accession>A0A9Q4B221</accession>
<dbReference type="EMBL" id="JABXYM010000001">
    <property type="protein sequence ID" value="MCR6096879.1"/>
    <property type="molecule type" value="Genomic_DNA"/>
</dbReference>
<reference evidence="1" key="1">
    <citation type="submission" date="2020-06" db="EMBL/GenBank/DDBJ databases">
        <title>Insight into the genomes of haloalkaliphilic bacilli from Kenyan soda lakes.</title>
        <authorList>
            <person name="Mwirichia R."/>
            <person name="Villamizar G.C."/>
            <person name="Poehlein A."/>
            <person name="Mugweru J."/>
            <person name="Kipnyargis A."/>
            <person name="Kiplimo D."/>
            <person name="Orwa P."/>
            <person name="Daniel R."/>
        </authorList>
    </citation>
    <scope>NUCLEOTIDE SEQUENCE</scope>
    <source>
        <strain evidence="1">B1096_S55</strain>
    </source>
</reference>
<dbReference type="Proteomes" id="UP001057753">
    <property type="component" value="Unassembled WGS sequence"/>
</dbReference>